<dbReference type="EMBL" id="VSSQ01083958">
    <property type="protein sequence ID" value="MPN32121.1"/>
    <property type="molecule type" value="Genomic_DNA"/>
</dbReference>
<protein>
    <recommendedName>
        <fullName evidence="3">GDT1 family protein</fullName>
    </recommendedName>
</protein>
<name>A0A645GZ84_9ZZZZ</name>
<dbReference type="AlphaFoldDB" id="A0A645GZ84"/>
<reference evidence="2" key="1">
    <citation type="submission" date="2019-08" db="EMBL/GenBank/DDBJ databases">
        <authorList>
            <person name="Kucharzyk K."/>
            <person name="Murdoch R.W."/>
            <person name="Higgins S."/>
            <person name="Loffler F."/>
        </authorList>
    </citation>
    <scope>NUCLEOTIDE SEQUENCE</scope>
</reference>
<evidence type="ECO:0008006" key="3">
    <source>
        <dbReference type="Google" id="ProtNLM"/>
    </source>
</evidence>
<keyword evidence="1" id="KW-0812">Transmembrane</keyword>
<feature type="transmembrane region" description="Helical" evidence="1">
    <location>
        <begin position="6"/>
        <end position="23"/>
    </location>
</feature>
<accession>A0A645GZ84</accession>
<proteinExistence type="predicted"/>
<feature type="transmembrane region" description="Helical" evidence="1">
    <location>
        <begin position="35"/>
        <end position="54"/>
    </location>
</feature>
<organism evidence="2">
    <name type="scientific">bioreactor metagenome</name>
    <dbReference type="NCBI Taxonomy" id="1076179"/>
    <lineage>
        <taxon>unclassified sequences</taxon>
        <taxon>metagenomes</taxon>
        <taxon>ecological metagenomes</taxon>
    </lineage>
</organism>
<sequence length="55" mass="5776">MAAATLLTGIAMGIAMLGGTVVANRFIKKLDRNKFQTYVAMLLCIVGVSMVIMGA</sequence>
<keyword evidence="1" id="KW-1133">Transmembrane helix</keyword>
<keyword evidence="1" id="KW-0472">Membrane</keyword>
<gene>
    <name evidence="2" type="ORF">SDC9_179597</name>
</gene>
<evidence type="ECO:0000256" key="1">
    <source>
        <dbReference type="SAM" id="Phobius"/>
    </source>
</evidence>
<comment type="caution">
    <text evidence="2">The sequence shown here is derived from an EMBL/GenBank/DDBJ whole genome shotgun (WGS) entry which is preliminary data.</text>
</comment>
<evidence type="ECO:0000313" key="2">
    <source>
        <dbReference type="EMBL" id="MPN32121.1"/>
    </source>
</evidence>